<dbReference type="EMBL" id="JACGWO010000006">
    <property type="protein sequence ID" value="KAK4425473.1"/>
    <property type="molecule type" value="Genomic_DNA"/>
</dbReference>
<comment type="caution">
    <text evidence="2">The sequence shown here is derived from an EMBL/GenBank/DDBJ whole genome shotgun (WGS) entry which is preliminary data.</text>
</comment>
<feature type="compositionally biased region" description="Basic residues" evidence="1">
    <location>
        <begin position="65"/>
        <end position="78"/>
    </location>
</feature>
<reference evidence="2" key="1">
    <citation type="submission" date="2020-06" db="EMBL/GenBank/DDBJ databases">
        <authorList>
            <person name="Li T."/>
            <person name="Hu X."/>
            <person name="Zhang T."/>
            <person name="Song X."/>
            <person name="Zhang H."/>
            <person name="Dai N."/>
            <person name="Sheng W."/>
            <person name="Hou X."/>
            <person name="Wei L."/>
        </authorList>
    </citation>
    <scope>NUCLEOTIDE SEQUENCE</scope>
    <source>
        <strain evidence="2">3651</strain>
        <tissue evidence="2">Leaf</tissue>
    </source>
</reference>
<evidence type="ECO:0000256" key="1">
    <source>
        <dbReference type="SAM" id="MobiDB-lite"/>
    </source>
</evidence>
<reference evidence="2" key="2">
    <citation type="journal article" date="2024" name="Plant">
        <title>Genomic evolution and insights into agronomic trait innovations of Sesamum species.</title>
        <authorList>
            <person name="Miao H."/>
            <person name="Wang L."/>
            <person name="Qu L."/>
            <person name="Liu H."/>
            <person name="Sun Y."/>
            <person name="Le M."/>
            <person name="Wang Q."/>
            <person name="Wei S."/>
            <person name="Zheng Y."/>
            <person name="Lin W."/>
            <person name="Duan Y."/>
            <person name="Cao H."/>
            <person name="Xiong S."/>
            <person name="Wang X."/>
            <person name="Wei L."/>
            <person name="Li C."/>
            <person name="Ma Q."/>
            <person name="Ju M."/>
            <person name="Zhao R."/>
            <person name="Li G."/>
            <person name="Mu C."/>
            <person name="Tian Q."/>
            <person name="Mei H."/>
            <person name="Zhang T."/>
            <person name="Gao T."/>
            <person name="Zhang H."/>
        </authorList>
    </citation>
    <scope>NUCLEOTIDE SEQUENCE</scope>
    <source>
        <strain evidence="2">3651</strain>
    </source>
</reference>
<organism evidence="2 3">
    <name type="scientific">Sesamum alatum</name>
    <dbReference type="NCBI Taxonomy" id="300844"/>
    <lineage>
        <taxon>Eukaryota</taxon>
        <taxon>Viridiplantae</taxon>
        <taxon>Streptophyta</taxon>
        <taxon>Embryophyta</taxon>
        <taxon>Tracheophyta</taxon>
        <taxon>Spermatophyta</taxon>
        <taxon>Magnoliopsida</taxon>
        <taxon>eudicotyledons</taxon>
        <taxon>Gunneridae</taxon>
        <taxon>Pentapetalae</taxon>
        <taxon>asterids</taxon>
        <taxon>lamiids</taxon>
        <taxon>Lamiales</taxon>
        <taxon>Pedaliaceae</taxon>
        <taxon>Sesamum</taxon>
    </lineage>
</organism>
<sequence length="118" mass="12842">MSMGQPGPIHLKGVEVASDEIEVIANPAPVVPPKTIPFTVSAPTGSQHIGEAVEVVPTTGEPSKSKKRKRKSKHRSKSKSSTMSSKRSSRRSECQAAIEAAEEEENTKHLKDLVAWWK</sequence>
<gene>
    <name evidence="2" type="ORF">Salat_1741300</name>
</gene>
<accession>A0AAE1Y9E0</accession>
<dbReference type="Proteomes" id="UP001293254">
    <property type="component" value="Unassembled WGS sequence"/>
</dbReference>
<feature type="region of interest" description="Disordered" evidence="1">
    <location>
        <begin position="51"/>
        <end position="111"/>
    </location>
</feature>
<evidence type="ECO:0000313" key="3">
    <source>
        <dbReference type="Proteomes" id="UP001293254"/>
    </source>
</evidence>
<keyword evidence="3" id="KW-1185">Reference proteome</keyword>
<protein>
    <submittedName>
        <fullName evidence="2">Uncharacterized protein</fullName>
    </submittedName>
</protein>
<evidence type="ECO:0000313" key="2">
    <source>
        <dbReference type="EMBL" id="KAK4425473.1"/>
    </source>
</evidence>
<name>A0AAE1Y9E0_9LAMI</name>
<dbReference type="AlphaFoldDB" id="A0AAE1Y9E0"/>
<proteinExistence type="predicted"/>